<proteinExistence type="predicted"/>
<evidence type="ECO:0000313" key="7">
    <source>
        <dbReference type="EMBL" id="SHN39818.1"/>
    </source>
</evidence>
<keyword evidence="4 6" id="KW-1133">Transmembrane helix</keyword>
<reference evidence="8" key="1">
    <citation type="submission" date="2016-11" db="EMBL/GenBank/DDBJ databases">
        <authorList>
            <person name="Varghese N."/>
            <person name="Submissions S."/>
        </authorList>
    </citation>
    <scope>NUCLEOTIDE SEQUENCE [LARGE SCALE GENOMIC DNA]</scope>
    <source>
        <strain evidence="8">Sac-22</strain>
    </source>
</reference>
<organism evidence="7 8">
    <name type="scientific">Duganella sacchari</name>
    <dbReference type="NCBI Taxonomy" id="551987"/>
    <lineage>
        <taxon>Bacteria</taxon>
        <taxon>Pseudomonadati</taxon>
        <taxon>Pseudomonadota</taxon>
        <taxon>Betaproteobacteria</taxon>
        <taxon>Burkholderiales</taxon>
        <taxon>Oxalobacteraceae</taxon>
        <taxon>Telluria group</taxon>
        <taxon>Duganella</taxon>
    </lineage>
</organism>
<dbReference type="AlphaFoldDB" id="A0A1M7R425"/>
<sequence>MNKQTRTAISQRAQGGFTLIELIVVIVILGILAATALPKFADMGGSARAASMNAAAGALKSAGAIVKSQSLLNNTATLASSSVSLEGTTINTAYGYPTLTDAPTAAGLSTNDYAFVAAPGGGTNQPTVAAGAVAIQPKNGASATCYILYTAATSATVPATVTNSPSAANCQ</sequence>
<evidence type="ECO:0000256" key="1">
    <source>
        <dbReference type="ARBA" id="ARBA00004167"/>
    </source>
</evidence>
<dbReference type="PANTHER" id="PTHR30093:SF44">
    <property type="entry name" value="TYPE II SECRETION SYSTEM CORE PROTEIN G"/>
    <property type="match status" value="1"/>
</dbReference>
<evidence type="ECO:0000256" key="3">
    <source>
        <dbReference type="ARBA" id="ARBA00022692"/>
    </source>
</evidence>
<evidence type="ECO:0000256" key="4">
    <source>
        <dbReference type="ARBA" id="ARBA00022989"/>
    </source>
</evidence>
<keyword evidence="2" id="KW-0488">Methylation</keyword>
<dbReference type="GO" id="GO:0016020">
    <property type="term" value="C:membrane"/>
    <property type="evidence" value="ECO:0007669"/>
    <property type="project" value="UniProtKB-SubCell"/>
</dbReference>
<dbReference type="Proteomes" id="UP000184339">
    <property type="component" value="Unassembled WGS sequence"/>
</dbReference>
<evidence type="ECO:0000256" key="2">
    <source>
        <dbReference type="ARBA" id="ARBA00022481"/>
    </source>
</evidence>
<dbReference type="InterPro" id="IPR012902">
    <property type="entry name" value="N_methyl_site"/>
</dbReference>
<evidence type="ECO:0000256" key="5">
    <source>
        <dbReference type="ARBA" id="ARBA00023136"/>
    </source>
</evidence>
<feature type="transmembrane region" description="Helical" evidence="6">
    <location>
        <begin position="16"/>
        <end position="37"/>
    </location>
</feature>
<name>A0A1M7R425_9BURK</name>
<dbReference type="PANTHER" id="PTHR30093">
    <property type="entry name" value="GENERAL SECRETION PATHWAY PROTEIN G"/>
    <property type="match status" value="1"/>
</dbReference>
<keyword evidence="3 6" id="KW-0812">Transmembrane</keyword>
<dbReference type="STRING" id="551987.SAMN05192549_11073"/>
<dbReference type="RefSeq" id="WP_072787396.1">
    <property type="nucleotide sequence ID" value="NZ_FRCX01000010.1"/>
</dbReference>
<keyword evidence="5 6" id="KW-0472">Membrane</keyword>
<keyword evidence="8" id="KW-1185">Reference proteome</keyword>
<dbReference type="InterPro" id="IPR045584">
    <property type="entry name" value="Pilin-like"/>
</dbReference>
<dbReference type="PROSITE" id="PS00409">
    <property type="entry name" value="PROKAR_NTER_METHYL"/>
    <property type="match status" value="1"/>
</dbReference>
<evidence type="ECO:0000256" key="6">
    <source>
        <dbReference type="SAM" id="Phobius"/>
    </source>
</evidence>
<dbReference type="NCBIfam" id="TIGR02532">
    <property type="entry name" value="IV_pilin_GFxxxE"/>
    <property type="match status" value="1"/>
</dbReference>
<gene>
    <name evidence="7" type="ORF">SAMN05192549_11073</name>
</gene>
<dbReference type="Pfam" id="PF07963">
    <property type="entry name" value="N_methyl"/>
    <property type="match status" value="1"/>
</dbReference>
<dbReference type="EMBL" id="FRCX01000010">
    <property type="protein sequence ID" value="SHN39818.1"/>
    <property type="molecule type" value="Genomic_DNA"/>
</dbReference>
<protein>
    <submittedName>
        <fullName evidence="7">MSHA pilin protein MshA</fullName>
    </submittedName>
</protein>
<dbReference type="OrthoDB" id="10012566at2"/>
<evidence type="ECO:0000313" key="8">
    <source>
        <dbReference type="Proteomes" id="UP000184339"/>
    </source>
</evidence>
<dbReference type="SUPFAM" id="SSF54523">
    <property type="entry name" value="Pili subunits"/>
    <property type="match status" value="1"/>
</dbReference>
<comment type="subcellular location">
    <subcellularLocation>
        <location evidence="1">Membrane</location>
        <topology evidence="1">Single-pass membrane protein</topology>
    </subcellularLocation>
</comment>
<dbReference type="Gene3D" id="3.30.700.10">
    <property type="entry name" value="Glycoprotein, Type 4 Pilin"/>
    <property type="match status" value="1"/>
</dbReference>
<accession>A0A1M7R425</accession>